<dbReference type="RefSeq" id="XP_043169754.1">
    <property type="nucleotide sequence ID" value="XM_043313819.1"/>
</dbReference>
<keyword evidence="3" id="KW-0812">Transmembrane</keyword>
<evidence type="ECO:0000256" key="1">
    <source>
        <dbReference type="SAM" id="Coils"/>
    </source>
</evidence>
<evidence type="ECO:0000256" key="3">
    <source>
        <dbReference type="SAM" id="Phobius"/>
    </source>
</evidence>
<keyword evidence="5" id="KW-1185">Reference proteome</keyword>
<organism evidence="4 5">
    <name type="scientific">Alternaria atra</name>
    <dbReference type="NCBI Taxonomy" id="119953"/>
    <lineage>
        <taxon>Eukaryota</taxon>
        <taxon>Fungi</taxon>
        <taxon>Dikarya</taxon>
        <taxon>Ascomycota</taxon>
        <taxon>Pezizomycotina</taxon>
        <taxon>Dothideomycetes</taxon>
        <taxon>Pleosporomycetidae</taxon>
        <taxon>Pleosporales</taxon>
        <taxon>Pleosporineae</taxon>
        <taxon>Pleosporaceae</taxon>
        <taxon>Alternaria</taxon>
        <taxon>Alternaria sect. Ulocladioides</taxon>
    </lineage>
</organism>
<feature type="coiled-coil region" evidence="1">
    <location>
        <begin position="252"/>
        <end position="417"/>
    </location>
</feature>
<dbReference type="Proteomes" id="UP000676310">
    <property type="component" value="Unassembled WGS sequence"/>
</dbReference>
<dbReference type="GeneID" id="67018060"/>
<dbReference type="Gene3D" id="1.20.5.1160">
    <property type="entry name" value="Vasodilator-stimulated phosphoprotein"/>
    <property type="match status" value="1"/>
</dbReference>
<feature type="region of interest" description="Disordered" evidence="2">
    <location>
        <begin position="757"/>
        <end position="781"/>
    </location>
</feature>
<protein>
    <submittedName>
        <fullName evidence="4">Uncharacterized protein</fullName>
    </submittedName>
</protein>
<dbReference type="OrthoDB" id="3690738at2759"/>
<gene>
    <name evidence="4" type="ORF">ALTATR162_LOCUS6198</name>
</gene>
<evidence type="ECO:0000256" key="2">
    <source>
        <dbReference type="SAM" id="MobiDB-lite"/>
    </source>
</evidence>
<reference evidence="4" key="1">
    <citation type="submission" date="2021-05" db="EMBL/GenBank/DDBJ databases">
        <authorList>
            <person name="Stam R."/>
        </authorList>
    </citation>
    <scope>NUCLEOTIDE SEQUENCE</scope>
    <source>
        <strain evidence="4">CS162</strain>
    </source>
</reference>
<feature type="compositionally biased region" description="Basic and acidic residues" evidence="2">
    <location>
        <begin position="538"/>
        <end position="547"/>
    </location>
</feature>
<feature type="compositionally biased region" description="Polar residues" evidence="2">
    <location>
        <begin position="614"/>
        <end position="629"/>
    </location>
</feature>
<feature type="compositionally biased region" description="Basic residues" evidence="2">
    <location>
        <begin position="768"/>
        <end position="781"/>
    </location>
</feature>
<keyword evidence="3" id="KW-0472">Membrane</keyword>
<feature type="compositionally biased region" description="Acidic residues" evidence="2">
    <location>
        <begin position="569"/>
        <end position="582"/>
    </location>
</feature>
<dbReference type="EMBL" id="CAJRGZ010000019">
    <property type="protein sequence ID" value="CAG5162319.1"/>
    <property type="molecule type" value="Genomic_DNA"/>
</dbReference>
<proteinExistence type="predicted"/>
<keyword evidence="1" id="KW-0175">Coiled coil</keyword>
<feature type="transmembrane region" description="Helical" evidence="3">
    <location>
        <begin position="21"/>
        <end position="41"/>
    </location>
</feature>
<comment type="caution">
    <text evidence="4">The sequence shown here is derived from an EMBL/GenBank/DDBJ whole genome shotgun (WGS) entry which is preliminary data.</text>
</comment>
<evidence type="ECO:0000313" key="4">
    <source>
        <dbReference type="EMBL" id="CAG5162319.1"/>
    </source>
</evidence>
<dbReference type="AlphaFoldDB" id="A0A8J2I1E7"/>
<name>A0A8J2I1E7_9PLEO</name>
<feature type="region of interest" description="Disordered" evidence="2">
    <location>
        <begin position="538"/>
        <end position="631"/>
    </location>
</feature>
<evidence type="ECO:0000313" key="5">
    <source>
        <dbReference type="Proteomes" id="UP000676310"/>
    </source>
</evidence>
<keyword evidence="3" id="KW-1133">Transmembrane helix</keyword>
<sequence>MEGYALPRRALGAMPNTSEDIVFLAAAIVAFFSGALIVDWLRWIRDVSKQKQWHDMQMKALQEGFGSSHHFPRSFAAIQASLNVLHGKADDASDRVDDKSSRIDEIRQALDHIHKHQHQDFDFKTPSLVQSPDTAQLQDLRELLVAVRNIQDTLTSADHNISAAPCPFSTVVPTDEINLSYSGVRTLAIHSKLPLALDTSSAQTQTEAPGLSHSSVNLFAVEPGVSTVEAFASSAIQTKETEPLHSKLDQYVNRLQAELSDRQRQCDELNREKVTLESQLEVAEGITDRIGKNAKEAARQYWTQRLDDETRLNETQKENLQQAHGEINSLSKQRDELAHTNAELREEIERARKSAEDSKDDYETLVNKNERHEHTLRKDEEELEELRRVLGDQDFARKQLEKEIESQMSEIIDLKAGLSLADDERVKTEEKIKDLIKLHESAQLSEREKGAMIDELNERLTAEVTQITRISTERDILAKENESMNDQMQTLEKGKTGDKQEIDRLTNEIDAVDKQKQGLQQALEDCNQKIERQQEALDCNKKAREGSSDETDTVRQTIPPPKSVTLETTSDEEPTQEPETEDTAPVTMPMDTPGEEVPEQHSDANDGEEDGTEDMTSTAKVPVASSTGDGDQLVEKRSWADDDADEDFLVGEVEKFTAKTALLTLSPATPNTVSISTIPARLDPRSDFALDIGHTHYQTTQKKGHVNAMCTLCDKRVVLPFWKSGDERMNLDWDDHKSRDCITDAYQASVNTGNYTGNNRGGYCGRSRGPKIRKGRRRGKY</sequence>
<accession>A0A8J2I1E7</accession>